<dbReference type="EMBL" id="CAJNIZ010008646">
    <property type="protein sequence ID" value="CAE7269716.1"/>
    <property type="molecule type" value="Genomic_DNA"/>
</dbReference>
<proteinExistence type="predicted"/>
<gene>
    <name evidence="1" type="ORF">SPIL2461_LOCUS5904</name>
</gene>
<comment type="caution">
    <text evidence="1">The sequence shown here is derived from an EMBL/GenBank/DDBJ whole genome shotgun (WGS) entry which is preliminary data.</text>
</comment>
<dbReference type="Proteomes" id="UP000649617">
    <property type="component" value="Unassembled WGS sequence"/>
</dbReference>
<name>A0A812MIN1_SYMPI</name>
<feature type="non-terminal residue" evidence="1">
    <location>
        <position position="80"/>
    </location>
</feature>
<dbReference type="AlphaFoldDB" id="A0A812MIN1"/>
<accession>A0A812MIN1</accession>
<reference evidence="1" key="1">
    <citation type="submission" date="2021-02" db="EMBL/GenBank/DDBJ databases">
        <authorList>
            <person name="Dougan E. K."/>
            <person name="Rhodes N."/>
            <person name="Thang M."/>
            <person name="Chan C."/>
        </authorList>
    </citation>
    <scope>NUCLEOTIDE SEQUENCE</scope>
</reference>
<sequence length="80" mass="9237">MKEKVLRALADCGKPFAMLLPISILHVGFVREIIDMNQVQVIIPRRVHVRKSGQDVLPFKYLCWFCVGTKLPRDLIFVND</sequence>
<keyword evidence="2" id="KW-1185">Reference proteome</keyword>
<evidence type="ECO:0000313" key="1">
    <source>
        <dbReference type="EMBL" id="CAE7269716.1"/>
    </source>
</evidence>
<evidence type="ECO:0000313" key="2">
    <source>
        <dbReference type="Proteomes" id="UP000649617"/>
    </source>
</evidence>
<organism evidence="1 2">
    <name type="scientific">Symbiodinium pilosum</name>
    <name type="common">Dinoflagellate</name>
    <dbReference type="NCBI Taxonomy" id="2952"/>
    <lineage>
        <taxon>Eukaryota</taxon>
        <taxon>Sar</taxon>
        <taxon>Alveolata</taxon>
        <taxon>Dinophyceae</taxon>
        <taxon>Suessiales</taxon>
        <taxon>Symbiodiniaceae</taxon>
        <taxon>Symbiodinium</taxon>
    </lineage>
</organism>
<dbReference type="OrthoDB" id="447760at2759"/>
<protein>
    <submittedName>
        <fullName evidence="1">Uncharacterized protein</fullName>
    </submittedName>
</protein>